<reference evidence="3" key="1">
    <citation type="submission" date="2016-11" db="EMBL/GenBank/DDBJ databases">
        <title>Dehalogenimonas formicexedens sp. nov., a chlorinated alkane respiring bacterium isolated from contaminated groundwater.</title>
        <authorList>
            <person name="Key T.A."/>
            <person name="Bowman K.S."/>
            <person name="Lee I."/>
            <person name="Chun J."/>
            <person name="Albuquerque L."/>
            <person name="da Costa M.S."/>
            <person name="Rainey F.A."/>
            <person name="Moe W.M."/>
        </authorList>
    </citation>
    <scope>NUCLEOTIDE SEQUENCE [LARGE SCALE GENOMIC DNA]</scope>
    <source>
        <strain evidence="3">NSZ-14</strain>
    </source>
</reference>
<dbReference type="SUPFAM" id="SSF47413">
    <property type="entry name" value="lambda repressor-like DNA-binding domains"/>
    <property type="match status" value="1"/>
</dbReference>
<protein>
    <submittedName>
        <fullName evidence="2">Helix-turn-helix domain-containing protein</fullName>
    </submittedName>
</protein>
<dbReference type="PROSITE" id="PS50943">
    <property type="entry name" value="HTH_CROC1"/>
    <property type="match status" value="1"/>
</dbReference>
<dbReference type="Proteomes" id="UP000185934">
    <property type="component" value="Chromosome"/>
</dbReference>
<proteinExistence type="predicted"/>
<accession>A0A1P8F5W5</accession>
<evidence type="ECO:0000259" key="1">
    <source>
        <dbReference type="PROSITE" id="PS50943"/>
    </source>
</evidence>
<gene>
    <name evidence="2" type="ORF">Dform_00522</name>
</gene>
<dbReference type="Pfam" id="PF01381">
    <property type="entry name" value="HTH_3"/>
    <property type="match status" value="1"/>
</dbReference>
<evidence type="ECO:0000313" key="2">
    <source>
        <dbReference type="EMBL" id="APV43877.1"/>
    </source>
</evidence>
<feature type="domain" description="HTH cro/C1-type" evidence="1">
    <location>
        <begin position="30"/>
        <end position="66"/>
    </location>
</feature>
<evidence type="ECO:0000313" key="3">
    <source>
        <dbReference type="Proteomes" id="UP000185934"/>
    </source>
</evidence>
<organism evidence="2 3">
    <name type="scientific">Dehalogenimonas formicexedens</name>
    <dbReference type="NCBI Taxonomy" id="1839801"/>
    <lineage>
        <taxon>Bacteria</taxon>
        <taxon>Bacillati</taxon>
        <taxon>Chloroflexota</taxon>
        <taxon>Dehalococcoidia</taxon>
        <taxon>Dehalococcoidales</taxon>
        <taxon>Dehalococcoidaceae</taxon>
        <taxon>Dehalogenimonas</taxon>
    </lineage>
</organism>
<name>A0A1P8F5W5_9CHLR</name>
<keyword evidence="3" id="KW-1185">Reference proteome</keyword>
<dbReference type="Gene3D" id="1.10.260.40">
    <property type="entry name" value="lambda repressor-like DNA-binding domains"/>
    <property type="match status" value="1"/>
</dbReference>
<dbReference type="AlphaFoldDB" id="A0A1P8F5W5"/>
<dbReference type="InterPro" id="IPR010982">
    <property type="entry name" value="Lambda_DNA-bd_dom_sf"/>
</dbReference>
<dbReference type="CDD" id="cd00093">
    <property type="entry name" value="HTH_XRE"/>
    <property type="match status" value="1"/>
</dbReference>
<dbReference type="GO" id="GO:0003677">
    <property type="term" value="F:DNA binding"/>
    <property type="evidence" value="ECO:0007669"/>
    <property type="project" value="InterPro"/>
</dbReference>
<dbReference type="SMART" id="SM00530">
    <property type="entry name" value="HTH_XRE"/>
    <property type="match status" value="1"/>
</dbReference>
<sequence length="76" mass="8476">MGKRVREARLAAKPPVTQEDLVARLQIQGLDLNQTMISKIERGQRSVSDYELLALAKALKVKAAWLLEGDESEATR</sequence>
<dbReference type="EMBL" id="CP018258">
    <property type="protein sequence ID" value="APV43877.1"/>
    <property type="molecule type" value="Genomic_DNA"/>
</dbReference>
<dbReference type="InterPro" id="IPR001387">
    <property type="entry name" value="Cro/C1-type_HTH"/>
</dbReference>
<dbReference type="KEGG" id="dfo:Dform_00522"/>